<dbReference type="GeneID" id="123066702"/>
<evidence type="ECO:0000259" key="2">
    <source>
        <dbReference type="Pfam" id="PF03478"/>
    </source>
</evidence>
<name>A0A077RA59_WHEAT</name>
<proteinExistence type="predicted"/>
<dbReference type="InterPro" id="IPR005174">
    <property type="entry name" value="KIB1-4_b-propeller"/>
</dbReference>
<dbReference type="Gramene" id="TraesROB_scaffold_057918_01G000100.1">
    <property type="protein sequence ID" value="TraesROB_scaffold_057918_01G000100.1"/>
    <property type="gene ID" value="TraesROB_scaffold_057918_01G000100"/>
</dbReference>
<dbReference type="RefSeq" id="XP_044345673.1">
    <property type="nucleotide sequence ID" value="XM_044489738.1"/>
</dbReference>
<evidence type="ECO:0000313" key="4">
    <source>
        <dbReference type="EnsemblPlants" id="TraesCS3B02G551100.1.cds1"/>
    </source>
</evidence>
<dbReference type="Gramene" id="TraesJAG3B03G01779490.1">
    <property type="protein sequence ID" value="TraesJAG3B03G01779490.1.CDS1"/>
    <property type="gene ID" value="TraesJAG3B03G01779490"/>
</dbReference>
<reference evidence="4" key="2">
    <citation type="submission" date="2018-08" db="EMBL/GenBank/DDBJ databases">
        <authorList>
            <person name="Rossello M."/>
        </authorList>
    </citation>
    <scope>NUCLEOTIDE SEQUENCE [LARGE SCALE GENOMIC DNA]</scope>
    <source>
        <strain evidence="4">cv. Chinese Spring</strain>
    </source>
</reference>
<evidence type="ECO:0000256" key="1">
    <source>
        <dbReference type="SAM" id="MobiDB-lite"/>
    </source>
</evidence>
<reference evidence="4" key="3">
    <citation type="submission" date="2018-10" db="UniProtKB">
        <authorList>
            <consortium name="EnsemblPlants"/>
        </authorList>
    </citation>
    <scope>IDENTIFICATION</scope>
</reference>
<sequence length="355" mass="39355">MSSSAKHGTTTTSSSSIDPAETASSSSYFLPELIPLVASRLTTLQDFFALRAICRTYRALLPLSQSNLASQAPLLLVPHKASSSEALFHIPLRRILRFRLPRTPLAHRDPNNAEFHSFGCRVAIEDSDAMGSHLELHICHLLTGQQVRLPDPPKDYEGIIFAGDLVLTFNRYYHTVRYCRIGGKDNDWRAARCAEGYGLRDLISLNGTLYALIFPNYCLAVVELDNSYVVLSFLGGELSAETVENSSMLRLAECRGELLLISAVRYPVGYQVFQWQSGDRKWVRTTALGGCSLFFNILQFAGCLGPDHPAVQGNCLYIIKYNGQCIKYSLVDGSSHELVADYPGQPRAWVLPSIC</sequence>
<dbReference type="Gramene" id="TraesCS3B02G551100.1">
    <property type="protein sequence ID" value="TraesCS3B02G551100.1.cds1"/>
    <property type="gene ID" value="TraesCS3B02G551100"/>
</dbReference>
<accession>A0A077RA59</accession>
<dbReference type="EMBL" id="CBUC010000073">
    <property type="protein sequence ID" value="CDJ26351.1"/>
    <property type="molecule type" value="Genomic_DNA"/>
</dbReference>
<keyword evidence="5" id="KW-1185">Reference proteome</keyword>
<dbReference type="Gramene" id="TraesMAC3B03G01772030.1">
    <property type="protein sequence ID" value="TraesMAC3B03G01772030.1.CDS1"/>
    <property type="gene ID" value="TraesMAC3B03G01772030"/>
</dbReference>
<dbReference type="Gramene" id="TraesSTA3B03G01761310.1">
    <property type="protein sequence ID" value="TraesSTA3B03G01761310.1.CDS1"/>
    <property type="gene ID" value="TraesSTA3B03G01761310"/>
</dbReference>
<dbReference type="Gramene" id="TraesWEE_scaffold_124728_01G000100.1">
    <property type="protein sequence ID" value="TraesWEE_scaffold_124728_01G000100.1"/>
    <property type="gene ID" value="TraesWEE_scaffold_124728_01G000100"/>
</dbReference>
<dbReference type="Gramene" id="TraesPARA_EIv1.0_0913500.1">
    <property type="protein sequence ID" value="TraesPARA_EIv1.0_0913500.1.CDS1"/>
    <property type="gene ID" value="TraesPARA_EIv1.0_0913500"/>
</dbReference>
<dbReference type="PANTHER" id="PTHR33165:SF52">
    <property type="entry name" value="F-BOX DOMAIN-CONTAINING PROTEIN"/>
    <property type="match status" value="1"/>
</dbReference>
<dbReference type="Gramene" id="TraesCS3B03G1371300.1">
    <property type="protein sequence ID" value="TraesCS3B03G1371300.1.CDS1"/>
    <property type="gene ID" value="TraesCS3B03G1371300"/>
</dbReference>
<reference evidence="3" key="1">
    <citation type="journal article" date="2014" name="Science">
        <title>Structural and functional partitioning of bread wheat chromosome 3B.</title>
        <authorList>
            <person name="Choulet F."/>
            <person name="Alberti A."/>
            <person name="Theil S."/>
            <person name="Glover N."/>
            <person name="Barbe V."/>
            <person name="Daron J."/>
            <person name="Pingault L."/>
            <person name="Sourdille P."/>
            <person name="Couloux A."/>
            <person name="Paux E."/>
            <person name="Leroy P."/>
            <person name="Mangenot S."/>
            <person name="Guilhot N."/>
            <person name="Le Gouis J."/>
            <person name="Balfourier F."/>
            <person name="Alaux M."/>
            <person name="Jamilloux V."/>
            <person name="Poulain J."/>
            <person name="Durand C."/>
            <person name="Bellec A."/>
            <person name="Gaspin C."/>
            <person name="Safar J."/>
            <person name="Dolezel J."/>
            <person name="Rogers J."/>
            <person name="Vandepoele K."/>
            <person name="Aury J.M."/>
            <person name="Mayer K."/>
            <person name="Berges H."/>
            <person name="Quesneville H."/>
            <person name="Wincker P."/>
            <person name="Feuillet C."/>
        </authorList>
    </citation>
    <scope>NUCLEOTIDE SEQUENCE [LARGE SCALE GENOMIC DNA]</scope>
</reference>
<dbReference type="Proteomes" id="UP000019116">
    <property type="component" value="Chromosome 3B"/>
</dbReference>
<organism evidence="4">
    <name type="scientific">Triticum aestivum</name>
    <name type="common">Wheat</name>
    <dbReference type="NCBI Taxonomy" id="4565"/>
    <lineage>
        <taxon>Eukaryota</taxon>
        <taxon>Viridiplantae</taxon>
        <taxon>Streptophyta</taxon>
        <taxon>Embryophyta</taxon>
        <taxon>Tracheophyta</taxon>
        <taxon>Spermatophyta</taxon>
        <taxon>Magnoliopsida</taxon>
        <taxon>Liliopsida</taxon>
        <taxon>Poales</taxon>
        <taxon>Poaceae</taxon>
        <taxon>BOP clade</taxon>
        <taxon>Pooideae</taxon>
        <taxon>Triticodae</taxon>
        <taxon>Triticeae</taxon>
        <taxon>Triticinae</taxon>
        <taxon>Triticum</taxon>
    </lineage>
</organism>
<dbReference type="STRING" id="4565.A0A077RA59"/>
<dbReference type="Gramene" id="TraesLAC3B03G01713650.1">
    <property type="protein sequence ID" value="TraesLAC3B03G01713650.1.CDS1"/>
    <property type="gene ID" value="TraesLAC3B03G01713650"/>
</dbReference>
<evidence type="ECO:0000313" key="5">
    <source>
        <dbReference type="Proteomes" id="UP000019116"/>
    </source>
</evidence>
<dbReference type="Gramene" id="TraesJUL3B03G01787120.1">
    <property type="protein sequence ID" value="TraesJUL3B03G01787120.1.CDS1"/>
    <property type="gene ID" value="TraesJUL3B03G01787120"/>
</dbReference>
<feature type="domain" description="KIB1-4 beta-propeller" evidence="2">
    <location>
        <begin position="88"/>
        <end position="320"/>
    </location>
</feature>
<gene>
    <name evidence="4" type="primary">LOC123066702</name>
    <name evidence="3" type="ORF">TRAES_3BF048400060CFD_c1</name>
</gene>
<dbReference type="OMA" id="HICHLFT"/>
<protein>
    <submittedName>
        <fullName evidence="3">(bread wheat) hypothetical protein</fullName>
    </submittedName>
</protein>
<feature type="region of interest" description="Disordered" evidence="1">
    <location>
        <begin position="1"/>
        <end position="20"/>
    </location>
</feature>
<dbReference type="Gramene" id="TraesRN3B0101377600.1">
    <property type="protein sequence ID" value="TraesRN3B0101377600.1"/>
    <property type="gene ID" value="TraesRN3B0101377600"/>
</dbReference>
<dbReference type="Gramene" id="TraesLDM3B03G01770130.1">
    <property type="protein sequence ID" value="TraesLDM3B03G01770130.1.CDS1"/>
    <property type="gene ID" value="TraesLDM3B03G01770130"/>
</dbReference>
<dbReference type="Pfam" id="PF03478">
    <property type="entry name" value="Beta-prop_KIB1-4"/>
    <property type="match status" value="1"/>
</dbReference>
<dbReference type="EnsemblPlants" id="TraesCS3B02G551100.1">
    <property type="protein sequence ID" value="TraesCS3B02G551100.1.cds1"/>
    <property type="gene ID" value="TraesCS3B02G551100"/>
</dbReference>
<dbReference type="OrthoDB" id="681711at2759"/>
<dbReference type="PANTHER" id="PTHR33165">
    <property type="entry name" value="F-BOX DOMAIN CONTAINING PROTEIN-LIKE-RELATED"/>
    <property type="match status" value="1"/>
</dbReference>
<dbReference type="Gramene" id="TraesSYM3B03G01795550.1">
    <property type="protein sequence ID" value="TraesSYM3B03G01795550.1.CDS1"/>
    <property type="gene ID" value="TraesSYM3B03G01795550"/>
</dbReference>
<dbReference type="HOGENOM" id="CLU_060680_0_0_1"/>
<dbReference type="Gramene" id="TraesCLE_scaffold_056792_01G000100.1">
    <property type="protein sequence ID" value="TraesCLE_scaffold_056792_01G000100.1"/>
    <property type="gene ID" value="TraesCLE_scaffold_056792_01G000100"/>
</dbReference>
<dbReference type="Gramene" id="TraesCAD_scaffold_075319_01G000100.1">
    <property type="protein sequence ID" value="TraesCAD_scaffold_075319_01G000100.1"/>
    <property type="gene ID" value="TraesCAD_scaffold_075319_01G000100"/>
</dbReference>
<evidence type="ECO:0000313" key="3">
    <source>
        <dbReference type="EMBL" id="CDJ26351.1"/>
    </source>
</evidence>
<dbReference type="Gramene" id="TraesNOR3B03G01796600.1">
    <property type="protein sequence ID" value="TraesNOR3B03G01796600.1.CDS1"/>
    <property type="gene ID" value="TraesNOR3B03G01796600"/>
</dbReference>
<dbReference type="Gramene" id="TraesARI3B03G01802150.1">
    <property type="protein sequence ID" value="TraesARI3B03G01802150.1.CDS1"/>
    <property type="gene ID" value="TraesARI3B03G01802150"/>
</dbReference>
<dbReference type="AlphaFoldDB" id="A0A077RA59"/>